<comment type="caution">
    <text evidence="5">The sequence shown here is derived from an EMBL/GenBank/DDBJ whole genome shotgun (WGS) entry which is preliminary data.</text>
</comment>
<keyword evidence="6" id="KW-1185">Reference proteome</keyword>
<dbReference type="InterPro" id="IPR025816">
    <property type="entry name" value="RrmJ-type_MeTrfase"/>
</dbReference>
<name>A0A368FIE3_ANCCA</name>
<dbReference type="EC" id="2.1.1.57" evidence="1"/>
<dbReference type="Gene3D" id="3.40.50.12760">
    <property type="match status" value="2"/>
</dbReference>
<dbReference type="InterPro" id="IPR000467">
    <property type="entry name" value="G_patch_dom"/>
</dbReference>
<dbReference type="GO" id="GO:0004483">
    <property type="term" value="F:methyltransferase cap1 activity"/>
    <property type="evidence" value="ECO:0007669"/>
    <property type="project" value="UniProtKB-UniRule"/>
</dbReference>
<dbReference type="Pfam" id="PF01728">
    <property type="entry name" value="FtsJ"/>
    <property type="match status" value="1"/>
</dbReference>
<feature type="domain" description="G-patch" evidence="3">
    <location>
        <begin position="86"/>
        <end position="132"/>
    </location>
</feature>
<feature type="compositionally biased region" description="Basic and acidic residues" evidence="2">
    <location>
        <begin position="16"/>
        <end position="35"/>
    </location>
</feature>
<feature type="compositionally biased region" description="Acidic residues" evidence="2">
    <location>
        <begin position="1"/>
        <end position="10"/>
    </location>
</feature>
<feature type="domain" description="RrmJ-type SAM-dependent 2'-O-MTase" evidence="4">
    <location>
        <begin position="342"/>
        <end position="569"/>
    </location>
</feature>
<sequence>MFAESSDSEPDAPSSGRDHRMSMLTKAKHEDLRETFDEEYDHYRGKRRRTDDSADGELSDSSTDEITEFPQAKVMATSEEVDRTKPMSNAERMMAKMGYKEGKGLGKQKQGMVEPVALSTQRGRVGLGHEITKAVGRNFNETWDETKEDKSIEEHVLWLRQCPESTRDWVVDNLEDSEWIQIAEKKITIDDETEFCDGEILRAMIKSKDVFDVIPDRDLREARTRANPYETIGGAFFQNRAAMKVANMDRVFDWLLSAETEEKLLNKNPLKSDRPTSNCDRETPLFYFADKKITIDDETEFCDGEILRAMIKSKDVFDVIPDRDLREARTRANPYETIGGAFFQNRAAMKVANMDRVFDWLLSAETEEKLLNKNPLKSDRPTSNCDRETPLFYFADVCAGPGGFSEYMLWRKAFYNAKGFGFTLKGKDDFKLGKFTASSAYYFEPYYGKEGDGDVMNPDNINSLEEFIMKGTNDVGVDLMMADGGFSVEGQENIQEILSKRLYLCQLLVSLCIVKEGGVFFCKLFDVFTPFSAGLIYLMYVAYDQVALHKPHTSRPANSERYIICKGLRKNYSDAIRDYLKRVNLKLDEFKKSNSSQDVSSIVPVETMRNDEAFCTYLTEHNERLAVRQSTYLQKYLTYAKNSSLIDKDQGTLRDDCLKYWLVPNKSLDRRERNAEKQQIDPDQYFGRFTRKFYGREDFNARLPAFTANLLTERTVKELKYAEFSLNILSNRATTQPELLISTGDAVFVWKKHWERLDNHLMRIPDRTVLLVERATTYKLVDKRLETVAVDGLVRILDAAVINGDDVSGLMYSKRMEAAKKFCQALKLVVPKVRLGWGQHERYVVPPQLVTAEKFGFDQLAEVRRRYTRVRHSGEEVLVFEEDGHLLMCKAFRVARLLKESWKMGWSCSRHMLYAFCPQRPDLGSFFEPQWEERECCSSFWESAMPSKQVTGHTPMQYIWSWENSLLDNYGPRVILESDSHKSGPTVNSLLREIADTDEQCRKS</sequence>
<dbReference type="EMBL" id="JOJR01001500">
    <property type="protein sequence ID" value="RCN30660.1"/>
    <property type="molecule type" value="Genomic_DNA"/>
</dbReference>
<dbReference type="FunFam" id="3.40.50.12760:FF:000004">
    <property type="entry name" value="FtsJ-like methyltransferase"/>
    <property type="match status" value="1"/>
</dbReference>
<dbReference type="InterPro" id="IPR002877">
    <property type="entry name" value="RNA_MeTrfase_FtsJ_dom"/>
</dbReference>
<dbReference type="GO" id="GO:0005634">
    <property type="term" value="C:nucleus"/>
    <property type="evidence" value="ECO:0007669"/>
    <property type="project" value="UniProtKB-SubCell"/>
</dbReference>
<evidence type="ECO:0000256" key="1">
    <source>
        <dbReference type="RuleBase" id="RU368012"/>
    </source>
</evidence>
<comment type="function">
    <text evidence="1">S-adenosyl-L-methionine-dependent methyltransferase that mediates RNA cap1 2'-O-ribose methylation to the 5'-cap structure of RNAs. Methylates the ribose of the first nucleotide of a m(7)GpppG-capped mRNA to produce m(7)GpppNmp (cap1).</text>
</comment>
<dbReference type="Proteomes" id="UP000252519">
    <property type="component" value="Unassembled WGS sequence"/>
</dbReference>
<keyword evidence="1" id="KW-0506">mRNA capping</keyword>
<keyword evidence="1" id="KW-0539">Nucleus</keyword>
<dbReference type="GO" id="GO:0032259">
    <property type="term" value="P:methylation"/>
    <property type="evidence" value="ECO:0007669"/>
    <property type="project" value="UniProtKB-KW"/>
</dbReference>
<dbReference type="PANTHER" id="PTHR16121:SF0">
    <property type="entry name" value="CAP-SPECIFIC MRNA (NUCLEOSIDE-2'-O-)-METHYLTRANSFERASE 1"/>
    <property type="match status" value="1"/>
</dbReference>
<gene>
    <name evidence="5" type="ORF">ANCCAN_23569</name>
</gene>
<feature type="region of interest" description="Disordered" evidence="2">
    <location>
        <begin position="1"/>
        <end position="70"/>
    </location>
</feature>
<dbReference type="OrthoDB" id="10251234at2759"/>
<evidence type="ECO:0000313" key="6">
    <source>
        <dbReference type="Proteomes" id="UP000252519"/>
    </source>
</evidence>
<dbReference type="AlphaFoldDB" id="A0A368FIE3"/>
<keyword evidence="1" id="KW-0949">S-adenosyl-L-methionine</keyword>
<dbReference type="InterPro" id="IPR050851">
    <property type="entry name" value="mRNA_Cap_2O-Ribose_MeTrfase"/>
</dbReference>
<dbReference type="STRING" id="29170.A0A368FIE3"/>
<comment type="catalytic activity">
    <reaction evidence="1">
        <text>a 5'-end (N(7)-methyl 5'-triphosphoguanosine)-ribonucleoside in mRNA + S-adenosyl-L-methionine = a 5'-end (N(7)-methyl 5'-triphosphoguanosine)-(2'-O-methyl-ribonucleoside) in mRNA + S-adenosyl-L-homocysteine + H(+)</text>
        <dbReference type="Rhea" id="RHEA:67020"/>
        <dbReference type="Rhea" id="RHEA-COMP:17167"/>
        <dbReference type="Rhea" id="RHEA-COMP:17168"/>
        <dbReference type="ChEBI" id="CHEBI:15378"/>
        <dbReference type="ChEBI" id="CHEBI:57856"/>
        <dbReference type="ChEBI" id="CHEBI:59789"/>
        <dbReference type="ChEBI" id="CHEBI:156461"/>
        <dbReference type="ChEBI" id="CHEBI:167609"/>
        <dbReference type="EC" id="2.1.1.57"/>
    </reaction>
</comment>
<evidence type="ECO:0000259" key="3">
    <source>
        <dbReference type="PROSITE" id="PS50174"/>
    </source>
</evidence>
<organism evidence="5 6">
    <name type="scientific">Ancylostoma caninum</name>
    <name type="common">Dog hookworm</name>
    <dbReference type="NCBI Taxonomy" id="29170"/>
    <lineage>
        <taxon>Eukaryota</taxon>
        <taxon>Metazoa</taxon>
        <taxon>Ecdysozoa</taxon>
        <taxon>Nematoda</taxon>
        <taxon>Chromadorea</taxon>
        <taxon>Rhabditida</taxon>
        <taxon>Rhabditina</taxon>
        <taxon>Rhabditomorpha</taxon>
        <taxon>Strongyloidea</taxon>
        <taxon>Ancylostomatidae</taxon>
        <taxon>Ancylostomatinae</taxon>
        <taxon>Ancylostoma</taxon>
    </lineage>
</organism>
<dbReference type="SMART" id="SM00443">
    <property type="entry name" value="G_patch"/>
    <property type="match status" value="1"/>
</dbReference>
<dbReference type="PANTHER" id="PTHR16121">
    <property type="entry name" value="CAP-SPECIFIC MRNA (NUCLEOSIDE-2'-O-)-METHYLTRANSFERASE 1-RELATED"/>
    <property type="match status" value="1"/>
</dbReference>
<dbReference type="GO" id="GO:0003676">
    <property type="term" value="F:nucleic acid binding"/>
    <property type="evidence" value="ECO:0007669"/>
    <property type="project" value="UniProtKB-UniRule"/>
</dbReference>
<keyword evidence="1 5" id="KW-0808">Transferase</keyword>
<dbReference type="GO" id="GO:0005737">
    <property type="term" value="C:cytoplasm"/>
    <property type="evidence" value="ECO:0007669"/>
    <property type="project" value="TreeGrafter"/>
</dbReference>
<dbReference type="InterPro" id="IPR029063">
    <property type="entry name" value="SAM-dependent_MTases_sf"/>
</dbReference>
<dbReference type="Pfam" id="PF01585">
    <property type="entry name" value="G-patch"/>
    <property type="match status" value="1"/>
</dbReference>
<keyword evidence="1 5" id="KW-0489">Methyltransferase</keyword>
<evidence type="ECO:0000259" key="4">
    <source>
        <dbReference type="PROSITE" id="PS51613"/>
    </source>
</evidence>
<comment type="subcellular location">
    <subcellularLocation>
        <location evidence="1">Nucleus</location>
    </subcellularLocation>
</comment>
<proteinExistence type="predicted"/>
<dbReference type="PROSITE" id="PS51613">
    <property type="entry name" value="SAM_MT_RRMJ"/>
    <property type="match status" value="1"/>
</dbReference>
<dbReference type="SUPFAM" id="SSF53335">
    <property type="entry name" value="S-adenosyl-L-methionine-dependent methyltransferases"/>
    <property type="match status" value="1"/>
</dbReference>
<evidence type="ECO:0000256" key="2">
    <source>
        <dbReference type="SAM" id="MobiDB-lite"/>
    </source>
</evidence>
<dbReference type="GO" id="GO:0016556">
    <property type="term" value="P:mRNA modification"/>
    <property type="evidence" value="ECO:0007669"/>
    <property type="project" value="UniProtKB-UniRule"/>
</dbReference>
<dbReference type="PROSITE" id="PS50174">
    <property type="entry name" value="G_PATCH"/>
    <property type="match status" value="1"/>
</dbReference>
<evidence type="ECO:0000313" key="5">
    <source>
        <dbReference type="EMBL" id="RCN30660.1"/>
    </source>
</evidence>
<feature type="compositionally biased region" description="Acidic residues" evidence="2">
    <location>
        <begin position="53"/>
        <end position="67"/>
    </location>
</feature>
<accession>A0A368FIE3</accession>
<keyword evidence="1" id="KW-0507">mRNA processing</keyword>
<protein>
    <recommendedName>
        <fullName evidence="1">Cap-specific mRNA (nucleoside-2'-O-)-methyltransferase 1</fullName>
        <ecNumber evidence="1">2.1.1.57</ecNumber>
    </recommendedName>
    <alternativeName>
        <fullName evidence="1">Cap1 2'O-ribose methyltransferase 1</fullName>
    </alternativeName>
</protein>
<reference evidence="5 6" key="1">
    <citation type="submission" date="2014-10" db="EMBL/GenBank/DDBJ databases">
        <title>Draft genome of the hookworm Ancylostoma caninum.</title>
        <authorList>
            <person name="Mitreva M."/>
        </authorList>
    </citation>
    <scope>NUCLEOTIDE SEQUENCE [LARGE SCALE GENOMIC DNA]</scope>
    <source>
        <strain evidence="5 6">Baltimore</strain>
    </source>
</reference>
<dbReference type="GO" id="GO:0006370">
    <property type="term" value="P:7-methylguanosine mRNA capping"/>
    <property type="evidence" value="ECO:0007669"/>
    <property type="project" value="UniProtKB-UniRule"/>
</dbReference>